<dbReference type="GO" id="GO:0000160">
    <property type="term" value="P:phosphorelay signal transduction system"/>
    <property type="evidence" value="ECO:0007669"/>
    <property type="project" value="UniProtKB-KW"/>
</dbReference>
<evidence type="ECO:0000256" key="2">
    <source>
        <dbReference type="ARBA" id="ARBA00023012"/>
    </source>
</evidence>
<evidence type="ECO:0000313" key="6">
    <source>
        <dbReference type="Proteomes" id="UP000292958"/>
    </source>
</evidence>
<dbReference type="Gene3D" id="3.40.50.2300">
    <property type="match status" value="1"/>
</dbReference>
<evidence type="ECO:0000256" key="3">
    <source>
        <dbReference type="PROSITE-ProRule" id="PRU00169"/>
    </source>
</evidence>
<keyword evidence="2" id="KW-0902">Two-component regulatory system</keyword>
<dbReference type="SUPFAM" id="SSF52172">
    <property type="entry name" value="CheY-like"/>
    <property type="match status" value="1"/>
</dbReference>
<evidence type="ECO:0000313" key="5">
    <source>
        <dbReference type="EMBL" id="RZU39526.1"/>
    </source>
</evidence>
<dbReference type="EMBL" id="SHKW01000001">
    <property type="protein sequence ID" value="RZU39526.1"/>
    <property type="molecule type" value="Genomic_DNA"/>
</dbReference>
<dbReference type="Pfam" id="PF00072">
    <property type="entry name" value="Response_reg"/>
    <property type="match status" value="1"/>
</dbReference>
<dbReference type="RefSeq" id="WP_130417721.1">
    <property type="nucleotide sequence ID" value="NZ_SHKW01000001.1"/>
</dbReference>
<sequence>MLTRTILLVDDNAVQAAARQAILKLNGYFVITALNPTYALEQFRSGELPSEVHLVITDHIMPGMSGSQFAREIRNLMPQIPVLVISGLEEAEGEYEGLDVEFRMKPLQPEHLLACVEQMAGAAVIDDSAVPLVIAAPA</sequence>
<keyword evidence="6" id="KW-1185">Reference proteome</keyword>
<evidence type="ECO:0000259" key="4">
    <source>
        <dbReference type="PROSITE" id="PS50110"/>
    </source>
</evidence>
<feature type="domain" description="Response regulatory" evidence="4">
    <location>
        <begin position="5"/>
        <end position="120"/>
    </location>
</feature>
<comment type="caution">
    <text evidence="5">The sequence shown here is derived from an EMBL/GenBank/DDBJ whole genome shotgun (WGS) entry which is preliminary data.</text>
</comment>
<evidence type="ECO:0000256" key="1">
    <source>
        <dbReference type="ARBA" id="ARBA00022553"/>
    </source>
</evidence>
<dbReference type="CDD" id="cd00156">
    <property type="entry name" value="REC"/>
    <property type="match status" value="1"/>
</dbReference>
<accession>A0A4V2G443</accession>
<dbReference type="InterPro" id="IPR001789">
    <property type="entry name" value="Sig_transdc_resp-reg_receiver"/>
</dbReference>
<dbReference type="PANTHER" id="PTHR44591:SF14">
    <property type="entry name" value="PROTEIN PILG"/>
    <property type="match status" value="1"/>
</dbReference>
<name>A0A4V2G443_9BACT</name>
<feature type="modified residue" description="4-aspartylphosphate" evidence="3">
    <location>
        <position position="58"/>
    </location>
</feature>
<dbReference type="Proteomes" id="UP000292958">
    <property type="component" value="Unassembled WGS sequence"/>
</dbReference>
<keyword evidence="1 3" id="KW-0597">Phosphoprotein</keyword>
<dbReference type="SMART" id="SM00448">
    <property type="entry name" value="REC"/>
    <property type="match status" value="1"/>
</dbReference>
<reference evidence="5 6" key="1">
    <citation type="submission" date="2019-02" db="EMBL/GenBank/DDBJ databases">
        <title>Genomic Encyclopedia of Archaeal and Bacterial Type Strains, Phase II (KMG-II): from individual species to whole genera.</title>
        <authorList>
            <person name="Goeker M."/>
        </authorList>
    </citation>
    <scope>NUCLEOTIDE SEQUENCE [LARGE SCALE GENOMIC DNA]</scope>
    <source>
        <strain evidence="5 6">DSM 18101</strain>
    </source>
</reference>
<dbReference type="PANTHER" id="PTHR44591">
    <property type="entry name" value="STRESS RESPONSE REGULATOR PROTEIN 1"/>
    <property type="match status" value="1"/>
</dbReference>
<proteinExistence type="predicted"/>
<dbReference type="InterPro" id="IPR011006">
    <property type="entry name" value="CheY-like_superfamily"/>
</dbReference>
<dbReference type="PROSITE" id="PS50110">
    <property type="entry name" value="RESPONSE_REGULATORY"/>
    <property type="match status" value="1"/>
</dbReference>
<protein>
    <submittedName>
        <fullName evidence="5">Response regulator receiver domain-containing protein</fullName>
    </submittedName>
</protein>
<dbReference type="InterPro" id="IPR050595">
    <property type="entry name" value="Bact_response_regulator"/>
</dbReference>
<dbReference type="AlphaFoldDB" id="A0A4V2G443"/>
<organism evidence="5 6">
    <name type="scientific">Edaphobacter modestus</name>
    <dbReference type="NCBI Taxonomy" id="388466"/>
    <lineage>
        <taxon>Bacteria</taxon>
        <taxon>Pseudomonadati</taxon>
        <taxon>Acidobacteriota</taxon>
        <taxon>Terriglobia</taxon>
        <taxon>Terriglobales</taxon>
        <taxon>Acidobacteriaceae</taxon>
        <taxon>Edaphobacter</taxon>
    </lineage>
</organism>
<gene>
    <name evidence="5" type="ORF">BDD14_0911</name>
</gene>
<dbReference type="OrthoDB" id="1798269at2"/>